<dbReference type="EMBL" id="JBAWSV010000001">
    <property type="protein sequence ID" value="MEI4828437.1"/>
    <property type="molecule type" value="Genomic_DNA"/>
</dbReference>
<accession>A0ABU8FR24</accession>
<comment type="caution">
    <text evidence="9">The sequence shown here is derived from an EMBL/GenBank/DDBJ whole genome shotgun (WGS) entry which is preliminary data.</text>
</comment>
<keyword evidence="3" id="KW-0285">Flavoprotein</keyword>
<dbReference type="Pfam" id="PF07992">
    <property type="entry name" value="Pyr_redox_2"/>
    <property type="match status" value="1"/>
</dbReference>
<feature type="domain" description="FAD/NAD(P)-binding" evidence="8">
    <location>
        <begin position="3"/>
        <end position="320"/>
    </location>
</feature>
<comment type="catalytic activity">
    <reaction evidence="7">
        <text>a quinone + NADH + H(+) = a quinol + NAD(+)</text>
        <dbReference type="Rhea" id="RHEA:46160"/>
        <dbReference type="ChEBI" id="CHEBI:15378"/>
        <dbReference type="ChEBI" id="CHEBI:24646"/>
        <dbReference type="ChEBI" id="CHEBI:57540"/>
        <dbReference type="ChEBI" id="CHEBI:57945"/>
        <dbReference type="ChEBI" id="CHEBI:132124"/>
        <dbReference type="EC" id="1.6.5.9"/>
    </reaction>
</comment>
<dbReference type="Proteomes" id="UP001367922">
    <property type="component" value="Unassembled WGS sequence"/>
</dbReference>
<evidence type="ECO:0000256" key="3">
    <source>
        <dbReference type="ARBA" id="ARBA00022630"/>
    </source>
</evidence>
<evidence type="ECO:0000256" key="2">
    <source>
        <dbReference type="ARBA" id="ARBA00012637"/>
    </source>
</evidence>
<keyword evidence="10" id="KW-1185">Reference proteome</keyword>
<evidence type="ECO:0000256" key="4">
    <source>
        <dbReference type="ARBA" id="ARBA00022827"/>
    </source>
</evidence>
<evidence type="ECO:0000256" key="7">
    <source>
        <dbReference type="ARBA" id="ARBA00047599"/>
    </source>
</evidence>
<dbReference type="PRINTS" id="PR00368">
    <property type="entry name" value="FADPNR"/>
</dbReference>
<dbReference type="InterPro" id="IPR036188">
    <property type="entry name" value="FAD/NAD-bd_sf"/>
</dbReference>
<comment type="similarity">
    <text evidence="1">Belongs to the NADH dehydrogenase family.</text>
</comment>
<evidence type="ECO:0000256" key="6">
    <source>
        <dbReference type="ARBA" id="ARBA00023027"/>
    </source>
</evidence>
<dbReference type="SUPFAM" id="SSF51905">
    <property type="entry name" value="FAD/NAD(P)-binding domain"/>
    <property type="match status" value="1"/>
</dbReference>
<evidence type="ECO:0000313" key="10">
    <source>
        <dbReference type="Proteomes" id="UP001367922"/>
    </source>
</evidence>
<dbReference type="RefSeq" id="WP_336480817.1">
    <property type="nucleotide sequence ID" value="NZ_JBAWSV010000001.1"/>
</dbReference>
<dbReference type="InterPro" id="IPR045024">
    <property type="entry name" value="NDH-2"/>
</dbReference>
<sequence>MKHIVILGGGFAGINLLNGLKKELGHLIGKEVKITLVDKNSFHFRKVLLFKSVVEDVDLKVPLKRYCTDGMEYIKGEAIACNHSEKEIAIKIENEKIRTIQYDYLVLALGSVIQEIPSTLGGTTLKSVKSALEVREKLLSLIQLAKAEENREVRRELLRIAIVGGGITGIETSSEICVWFKEEVQKAGLNPGEIEVILFDSKEHLLQGVPVKVSERLVYELKKIGIKFVSKTRVKQFENGKLLCTNGTTYTAGECIWTPGVQVNPIIQTFHLPLSNENQILVTDTYCIKGHSHIYAIGDCARIVDKKTNQVDGMTCKEAIPQATRLSEILKNEIYGISNYITHKAYPVKLYCISLGPNNGFVWVQKWGLDFILSGKIGARIRERTWDQASLLV</sequence>
<evidence type="ECO:0000259" key="8">
    <source>
        <dbReference type="Pfam" id="PF07992"/>
    </source>
</evidence>
<evidence type="ECO:0000313" key="9">
    <source>
        <dbReference type="EMBL" id="MEI4828437.1"/>
    </source>
</evidence>
<evidence type="ECO:0000256" key="5">
    <source>
        <dbReference type="ARBA" id="ARBA00023002"/>
    </source>
</evidence>
<organism evidence="9 10">
    <name type="scientific">Bacillus yunxiaonensis</name>
    <dbReference type="NCBI Taxonomy" id="3127665"/>
    <lineage>
        <taxon>Bacteria</taxon>
        <taxon>Bacillati</taxon>
        <taxon>Bacillota</taxon>
        <taxon>Bacilli</taxon>
        <taxon>Bacillales</taxon>
        <taxon>Bacillaceae</taxon>
        <taxon>Bacillus</taxon>
    </lineage>
</organism>
<dbReference type="PANTHER" id="PTHR43706">
    <property type="entry name" value="NADH DEHYDROGENASE"/>
    <property type="match status" value="1"/>
</dbReference>
<protein>
    <recommendedName>
        <fullName evidence="2">NADH:ubiquinone reductase (non-electrogenic)</fullName>
        <ecNumber evidence="2">1.6.5.9</ecNumber>
    </recommendedName>
</protein>
<evidence type="ECO:0000256" key="1">
    <source>
        <dbReference type="ARBA" id="ARBA00005272"/>
    </source>
</evidence>
<gene>
    <name evidence="9" type="ORF">WAX78_03055</name>
</gene>
<name>A0ABU8FR24_9BACI</name>
<keyword evidence="5" id="KW-0560">Oxidoreductase</keyword>
<keyword evidence="4" id="KW-0274">FAD</keyword>
<reference evidence="9 10" key="1">
    <citation type="submission" date="2024-01" db="EMBL/GenBank/DDBJ databases">
        <title>Seven novel Bacillus-like species.</title>
        <authorList>
            <person name="Liu G."/>
        </authorList>
    </citation>
    <scope>NUCLEOTIDE SEQUENCE [LARGE SCALE GENOMIC DNA]</scope>
    <source>
        <strain evidence="9 10">FJAT-53711</strain>
    </source>
</reference>
<dbReference type="InterPro" id="IPR023753">
    <property type="entry name" value="FAD/NAD-binding_dom"/>
</dbReference>
<dbReference type="EC" id="1.6.5.9" evidence="2"/>
<proteinExistence type="inferred from homology"/>
<dbReference type="Gene3D" id="3.50.50.100">
    <property type="match status" value="1"/>
</dbReference>
<keyword evidence="6" id="KW-0520">NAD</keyword>
<dbReference type="PANTHER" id="PTHR43706:SF47">
    <property type="entry name" value="EXTERNAL NADH-UBIQUINONE OXIDOREDUCTASE 1, MITOCHONDRIAL-RELATED"/>
    <property type="match status" value="1"/>
</dbReference>